<dbReference type="Gene3D" id="1.20.1510.10">
    <property type="entry name" value="Cation efflux protein transmembrane domain"/>
    <property type="match status" value="1"/>
</dbReference>
<evidence type="ECO:0008006" key="8">
    <source>
        <dbReference type="Google" id="ProtNLM"/>
    </source>
</evidence>
<protein>
    <recommendedName>
        <fullName evidence="8">Cation diffusion facilitator family transporter</fullName>
    </recommendedName>
</protein>
<feature type="transmembrane region" description="Helical" evidence="5">
    <location>
        <begin position="77"/>
        <end position="98"/>
    </location>
</feature>
<evidence type="ECO:0000256" key="4">
    <source>
        <dbReference type="ARBA" id="ARBA00023136"/>
    </source>
</evidence>
<comment type="subcellular location">
    <subcellularLocation>
        <location evidence="1">Membrane</location>
        <topology evidence="1">Multi-pass membrane protein</topology>
    </subcellularLocation>
</comment>
<keyword evidence="3 5" id="KW-1133">Transmembrane helix</keyword>
<evidence type="ECO:0000256" key="1">
    <source>
        <dbReference type="ARBA" id="ARBA00004141"/>
    </source>
</evidence>
<proteinExistence type="predicted"/>
<keyword evidence="4 5" id="KW-0472">Membrane</keyword>
<dbReference type="InterPro" id="IPR027469">
    <property type="entry name" value="Cation_efflux_TMD_sf"/>
</dbReference>
<evidence type="ECO:0000313" key="6">
    <source>
        <dbReference type="EMBL" id="OGZ07077.1"/>
    </source>
</evidence>
<evidence type="ECO:0000256" key="2">
    <source>
        <dbReference type="ARBA" id="ARBA00022692"/>
    </source>
</evidence>
<feature type="transmembrane region" description="Helical" evidence="5">
    <location>
        <begin position="15"/>
        <end position="35"/>
    </location>
</feature>
<evidence type="ECO:0000256" key="3">
    <source>
        <dbReference type="ARBA" id="ARBA00022989"/>
    </source>
</evidence>
<feature type="transmembrane region" description="Helical" evidence="5">
    <location>
        <begin position="149"/>
        <end position="167"/>
    </location>
</feature>
<dbReference type="GO" id="GO:0016020">
    <property type="term" value="C:membrane"/>
    <property type="evidence" value="ECO:0007669"/>
    <property type="project" value="UniProtKB-SubCell"/>
</dbReference>
<accession>A0A1G2D0N2</accession>
<reference evidence="6 7" key="1">
    <citation type="journal article" date="2016" name="Nat. Commun.">
        <title>Thousands of microbial genomes shed light on interconnected biogeochemical processes in an aquifer system.</title>
        <authorList>
            <person name="Anantharaman K."/>
            <person name="Brown C.T."/>
            <person name="Hug L.A."/>
            <person name="Sharon I."/>
            <person name="Castelle C.J."/>
            <person name="Probst A.J."/>
            <person name="Thomas B.C."/>
            <person name="Singh A."/>
            <person name="Wilkins M.J."/>
            <person name="Karaoz U."/>
            <person name="Brodie E.L."/>
            <person name="Williams K.H."/>
            <person name="Hubbard S.S."/>
            <person name="Banfield J.F."/>
        </authorList>
    </citation>
    <scope>NUCLEOTIDE SEQUENCE [LARGE SCALE GENOMIC DNA]</scope>
</reference>
<sequence>MWSASTAKAAAYGKALRIGLLLTFIQLFILFFVVASRTLGADTMHSGNDALTIFGTAYILGRSWPSETVFLKWRKRWLLVGVWSLALGGLFVAGEALYDITDGVDGAIQSWPLLFAAGLGAAGNWRMHQILDTVAHEDRDALDHNNLDHVFWDMILSLAVLVAYLSGAPLVDRLIAIVVGLFVLPYLAWKRWKEDGDENDRHAHDHEHRH</sequence>
<dbReference type="Proteomes" id="UP000177996">
    <property type="component" value="Unassembled WGS sequence"/>
</dbReference>
<name>A0A1G2D0N2_9BACT</name>
<feature type="transmembrane region" description="Helical" evidence="5">
    <location>
        <begin position="173"/>
        <end position="189"/>
    </location>
</feature>
<evidence type="ECO:0000256" key="5">
    <source>
        <dbReference type="SAM" id="Phobius"/>
    </source>
</evidence>
<evidence type="ECO:0000313" key="7">
    <source>
        <dbReference type="Proteomes" id="UP000177996"/>
    </source>
</evidence>
<keyword evidence="2 5" id="KW-0812">Transmembrane</keyword>
<organism evidence="6 7">
    <name type="scientific">Candidatus Lloydbacteria bacterium RIFCSPHIGHO2_02_FULL_50_13</name>
    <dbReference type="NCBI Taxonomy" id="1798661"/>
    <lineage>
        <taxon>Bacteria</taxon>
        <taxon>Candidatus Lloydiibacteriota</taxon>
    </lineage>
</organism>
<comment type="caution">
    <text evidence="6">The sequence shown here is derived from an EMBL/GenBank/DDBJ whole genome shotgun (WGS) entry which is preliminary data.</text>
</comment>
<dbReference type="EMBL" id="MHLL01000070">
    <property type="protein sequence ID" value="OGZ07077.1"/>
    <property type="molecule type" value="Genomic_DNA"/>
</dbReference>
<gene>
    <name evidence="6" type="ORF">A3D65_01385</name>
</gene>
<dbReference type="AlphaFoldDB" id="A0A1G2D0N2"/>
<dbReference type="SUPFAM" id="SSF161111">
    <property type="entry name" value="Cation efflux protein transmembrane domain-like"/>
    <property type="match status" value="1"/>
</dbReference>